<accession>A0A1G6LUZ9</accession>
<evidence type="ECO:0000259" key="1">
    <source>
        <dbReference type="Pfam" id="PF00561"/>
    </source>
</evidence>
<dbReference type="PANTHER" id="PTHR43689:SF8">
    <property type="entry name" value="ALPHA_BETA-HYDROLASES SUPERFAMILY PROTEIN"/>
    <property type="match status" value="1"/>
</dbReference>
<keyword evidence="3" id="KW-1185">Reference proteome</keyword>
<dbReference type="GO" id="GO:0016787">
    <property type="term" value="F:hydrolase activity"/>
    <property type="evidence" value="ECO:0007669"/>
    <property type="project" value="UniProtKB-KW"/>
</dbReference>
<dbReference type="AlphaFoldDB" id="A0A1G6LUZ9"/>
<organism evidence="2 3">
    <name type="scientific">Streptomyces prasinopilosus</name>
    <dbReference type="NCBI Taxonomy" id="67344"/>
    <lineage>
        <taxon>Bacteria</taxon>
        <taxon>Bacillati</taxon>
        <taxon>Actinomycetota</taxon>
        <taxon>Actinomycetes</taxon>
        <taxon>Kitasatosporales</taxon>
        <taxon>Streptomycetaceae</taxon>
        <taxon>Streptomyces</taxon>
    </lineage>
</organism>
<dbReference type="InterPro" id="IPR000639">
    <property type="entry name" value="Epox_hydrolase-like"/>
</dbReference>
<evidence type="ECO:0000313" key="2">
    <source>
        <dbReference type="EMBL" id="SDC47128.1"/>
    </source>
</evidence>
<dbReference type="STRING" id="67344.SAMN05216505_102271"/>
<evidence type="ECO:0000313" key="3">
    <source>
        <dbReference type="Proteomes" id="UP000182100"/>
    </source>
</evidence>
<dbReference type="Pfam" id="PF00561">
    <property type="entry name" value="Abhydrolase_1"/>
    <property type="match status" value="1"/>
</dbReference>
<dbReference type="Gene3D" id="3.40.50.1820">
    <property type="entry name" value="alpha/beta hydrolase"/>
    <property type="match status" value="1"/>
</dbReference>
<dbReference type="EMBL" id="FMZK01000002">
    <property type="protein sequence ID" value="SDC47128.1"/>
    <property type="molecule type" value="Genomic_DNA"/>
</dbReference>
<dbReference type="PRINTS" id="PR00412">
    <property type="entry name" value="EPOXHYDRLASE"/>
</dbReference>
<dbReference type="InterPro" id="IPR029058">
    <property type="entry name" value="AB_hydrolase_fold"/>
</dbReference>
<dbReference type="SUPFAM" id="SSF53474">
    <property type="entry name" value="alpha/beta-Hydrolases"/>
    <property type="match status" value="1"/>
</dbReference>
<keyword evidence="2" id="KW-0378">Hydrolase</keyword>
<reference evidence="3" key="1">
    <citation type="submission" date="2016-10" db="EMBL/GenBank/DDBJ databases">
        <authorList>
            <person name="Varghese N."/>
            <person name="Submissions S."/>
        </authorList>
    </citation>
    <scope>NUCLEOTIDE SEQUENCE [LARGE SCALE GENOMIC DNA]</scope>
    <source>
        <strain evidence="3">CGMCC 4.3504</strain>
    </source>
</reference>
<feature type="domain" description="AB hydrolase-1" evidence="1">
    <location>
        <begin position="31"/>
        <end position="265"/>
    </location>
</feature>
<proteinExistence type="predicted"/>
<protein>
    <submittedName>
        <fullName evidence="2">2-hydroxy-6-oxonona-2,4-dienedioate hydrolase</fullName>
    </submittedName>
</protein>
<name>A0A1G6LUZ9_9ACTN</name>
<dbReference type="RefSeq" id="WP_055574972.1">
    <property type="nucleotide sequence ID" value="NZ_FMZK01000002.1"/>
</dbReference>
<dbReference type="PRINTS" id="PR00111">
    <property type="entry name" value="ABHYDROLASE"/>
</dbReference>
<dbReference type="InterPro" id="IPR000073">
    <property type="entry name" value="AB_hydrolase_1"/>
</dbReference>
<gene>
    <name evidence="2" type="ORF">SAMN05216505_102271</name>
</gene>
<dbReference type="PANTHER" id="PTHR43689">
    <property type="entry name" value="HYDROLASE"/>
    <property type="match status" value="1"/>
</dbReference>
<sequence length="279" mass="30630">MTDTFTEEATSRFVDLPSGRVHYHEYGEGHPLVLLHGSGPGATGWNNFAANIRALGERFRCLAVDMPGWGKSDPVGYDDRDHAATALEFLDALEIERAAFIGNSMGGATSVMFAATHRERTSHLVTMGAGVGGAHLFVPGGGPSEGVKVLQRTYREPTEENFRDLVDVMTFDPAHATPELVRRRHRAAVERPDHLANFADGIGRPRPHMATHAQIAGITAPSLFVHGRDDRVVHYESSLKLVSLVPRSRMVLLVGCGHWAQLEHADEFNRTVTDFLLHN</sequence>
<dbReference type="Proteomes" id="UP000182100">
    <property type="component" value="Unassembled WGS sequence"/>
</dbReference>